<dbReference type="FunFam" id="1.10.630.10:FF:000050">
    <property type="entry name" value="Cytochrome P450 monooxygenase"/>
    <property type="match status" value="1"/>
</dbReference>
<dbReference type="GO" id="GO:0020037">
    <property type="term" value="F:heme binding"/>
    <property type="evidence" value="ECO:0007669"/>
    <property type="project" value="InterPro"/>
</dbReference>
<dbReference type="OrthoDB" id="3934656at2759"/>
<dbReference type="InterPro" id="IPR017972">
    <property type="entry name" value="Cyt_P450_CS"/>
</dbReference>
<dbReference type="EMBL" id="CDHN01000002">
    <property type="protein sequence ID" value="CEJ83813.1"/>
    <property type="molecule type" value="Genomic_DNA"/>
</dbReference>
<dbReference type="Proteomes" id="UP000039046">
    <property type="component" value="Unassembled WGS sequence"/>
</dbReference>
<evidence type="ECO:0000256" key="3">
    <source>
        <dbReference type="ARBA" id="ARBA00022723"/>
    </source>
</evidence>
<comment type="similarity">
    <text evidence="6">Belongs to the cytochrome P450 family.</text>
</comment>
<dbReference type="Pfam" id="PF00067">
    <property type="entry name" value="p450"/>
    <property type="match status" value="1"/>
</dbReference>
<keyword evidence="6" id="KW-0560">Oxidoreductase</keyword>
<dbReference type="GO" id="GO:0005506">
    <property type="term" value="F:iron ion binding"/>
    <property type="evidence" value="ECO:0007669"/>
    <property type="project" value="InterPro"/>
</dbReference>
<dbReference type="InterPro" id="IPR002401">
    <property type="entry name" value="Cyt_P450_E_grp-I"/>
</dbReference>
<accession>A0A0A1SS50</accession>
<evidence type="ECO:0000256" key="5">
    <source>
        <dbReference type="PIRSR" id="PIRSR602401-1"/>
    </source>
</evidence>
<dbReference type="STRING" id="1531966.A0A0A1SS50"/>
<evidence type="ECO:0000256" key="6">
    <source>
        <dbReference type="RuleBase" id="RU000461"/>
    </source>
</evidence>
<dbReference type="CDD" id="cd11060">
    <property type="entry name" value="CYP57A1-like"/>
    <property type="match status" value="1"/>
</dbReference>
<evidence type="ECO:0000256" key="4">
    <source>
        <dbReference type="ARBA" id="ARBA00023004"/>
    </source>
</evidence>
<evidence type="ECO:0000256" key="2">
    <source>
        <dbReference type="ARBA" id="ARBA00022617"/>
    </source>
</evidence>
<dbReference type="PRINTS" id="PR00385">
    <property type="entry name" value="P450"/>
</dbReference>
<keyword evidence="7" id="KW-0472">Membrane</keyword>
<gene>
    <name evidence="8" type="ORF">VHEMI03267</name>
</gene>
<protein>
    <recommendedName>
        <fullName evidence="10">Cytochrome P450</fullName>
    </recommendedName>
</protein>
<feature type="transmembrane region" description="Helical" evidence="7">
    <location>
        <begin position="298"/>
        <end position="325"/>
    </location>
</feature>
<evidence type="ECO:0000313" key="9">
    <source>
        <dbReference type="Proteomes" id="UP000039046"/>
    </source>
</evidence>
<organism evidence="8 9">
    <name type="scientific">[Torrubiella] hemipterigena</name>
    <dbReference type="NCBI Taxonomy" id="1531966"/>
    <lineage>
        <taxon>Eukaryota</taxon>
        <taxon>Fungi</taxon>
        <taxon>Dikarya</taxon>
        <taxon>Ascomycota</taxon>
        <taxon>Pezizomycotina</taxon>
        <taxon>Sordariomycetes</taxon>
        <taxon>Hypocreomycetidae</taxon>
        <taxon>Hypocreales</taxon>
        <taxon>Clavicipitaceae</taxon>
        <taxon>Clavicipitaceae incertae sedis</taxon>
        <taxon>'Torrubiella' clade</taxon>
    </lineage>
</organism>
<dbReference type="InterPro" id="IPR001128">
    <property type="entry name" value="Cyt_P450"/>
</dbReference>
<evidence type="ECO:0008006" key="10">
    <source>
        <dbReference type="Google" id="ProtNLM"/>
    </source>
</evidence>
<keyword evidence="2 5" id="KW-0349">Heme</keyword>
<evidence type="ECO:0000256" key="1">
    <source>
        <dbReference type="ARBA" id="ARBA00001971"/>
    </source>
</evidence>
<keyword evidence="7" id="KW-1133">Transmembrane helix</keyword>
<dbReference type="Gene3D" id="1.10.630.10">
    <property type="entry name" value="Cytochrome P450"/>
    <property type="match status" value="1"/>
</dbReference>
<keyword evidence="3 5" id="KW-0479">Metal-binding</keyword>
<dbReference type="SUPFAM" id="SSF48264">
    <property type="entry name" value="Cytochrome P450"/>
    <property type="match status" value="1"/>
</dbReference>
<name>A0A0A1SS50_9HYPO</name>
<dbReference type="PRINTS" id="PR00463">
    <property type="entry name" value="EP450I"/>
</dbReference>
<sequence>MFLMVLLKAGCALAGLWALLSATYNVFLSPLRKIPGPFWARISKLWYFIHVYRGKFEAENIALHRKYGPIVRIAPNMYSIDIPDSVNTVYHISSKMPKSSWYEGWKHPSPERWTLFPDRDMKRHALTRRRFQGLYSLSSLVNYEGYSHECADLLQDHFHRHASQGQAIDLGHWLQCYAFDVIGNITYSQRFGFLDNGDDVSGIMKALHGSMIYSTMIGIFPALHPHIFGLMAWLKIGGGAGRTFLMNFVQGRIQQRKEQRSTYTEKTISDDPDAPQDFLEKLMIQNEDDPSKVTAYHIFMMALSNIIAGADTTAISLSAVFYYLIQSPHVMEKLRSEVDEAFNTSGAGATDHLSFKDANTLPYLQAVIKEALRLHAATGLPLWRVVSEDGVQLNDTFFPAGCEIGLNTWVAHYNTDVFGHDAGTFRPERWIDETDEGKLKLMNSYYLPFGLGSRTCLGRHIATLEMSTLIPCLVKNFDFELEEEWETVNYWFVKPVSFKAKVKSRQ</sequence>
<keyword evidence="4 5" id="KW-0408">Iron</keyword>
<keyword evidence="9" id="KW-1185">Reference proteome</keyword>
<dbReference type="InterPro" id="IPR050121">
    <property type="entry name" value="Cytochrome_P450_monoxygenase"/>
</dbReference>
<dbReference type="InterPro" id="IPR036396">
    <property type="entry name" value="Cyt_P450_sf"/>
</dbReference>
<proteinExistence type="inferred from homology"/>
<evidence type="ECO:0000256" key="7">
    <source>
        <dbReference type="SAM" id="Phobius"/>
    </source>
</evidence>
<dbReference type="AlphaFoldDB" id="A0A0A1SS50"/>
<keyword evidence="7" id="KW-0812">Transmembrane</keyword>
<reference evidence="8 9" key="1">
    <citation type="journal article" date="2015" name="Genome Announc.">
        <title>Draft Genome Sequence and Gene Annotation of the Entomopathogenic Fungus Verticillium hemipterigenum.</title>
        <authorList>
            <person name="Horn F."/>
            <person name="Habel A."/>
            <person name="Scharf D.H."/>
            <person name="Dworschak J."/>
            <person name="Brakhage A.A."/>
            <person name="Guthke R."/>
            <person name="Hertweck C."/>
            <person name="Linde J."/>
        </authorList>
    </citation>
    <scope>NUCLEOTIDE SEQUENCE [LARGE SCALE GENOMIC DNA]</scope>
</reference>
<dbReference type="PROSITE" id="PS00086">
    <property type="entry name" value="CYTOCHROME_P450"/>
    <property type="match status" value="1"/>
</dbReference>
<dbReference type="PANTHER" id="PTHR24305">
    <property type="entry name" value="CYTOCHROME P450"/>
    <property type="match status" value="1"/>
</dbReference>
<evidence type="ECO:0000313" key="8">
    <source>
        <dbReference type="EMBL" id="CEJ83813.1"/>
    </source>
</evidence>
<comment type="cofactor">
    <cofactor evidence="1 5">
        <name>heme</name>
        <dbReference type="ChEBI" id="CHEBI:30413"/>
    </cofactor>
</comment>
<dbReference type="PANTHER" id="PTHR24305:SF188">
    <property type="entry name" value="P450, PUTATIVE (EUROFUNG)-RELATED"/>
    <property type="match status" value="1"/>
</dbReference>
<keyword evidence="6" id="KW-0503">Monooxygenase</keyword>
<dbReference type="GO" id="GO:0004497">
    <property type="term" value="F:monooxygenase activity"/>
    <property type="evidence" value="ECO:0007669"/>
    <property type="project" value="UniProtKB-KW"/>
</dbReference>
<feature type="binding site" description="axial binding residue" evidence="5">
    <location>
        <position position="456"/>
    </location>
    <ligand>
        <name>heme</name>
        <dbReference type="ChEBI" id="CHEBI:30413"/>
    </ligand>
    <ligandPart>
        <name>Fe</name>
        <dbReference type="ChEBI" id="CHEBI:18248"/>
    </ligandPart>
</feature>
<dbReference type="GO" id="GO:0016705">
    <property type="term" value="F:oxidoreductase activity, acting on paired donors, with incorporation or reduction of molecular oxygen"/>
    <property type="evidence" value="ECO:0007669"/>
    <property type="project" value="InterPro"/>
</dbReference>
<dbReference type="HOGENOM" id="CLU_001570_14_0_1"/>